<dbReference type="GO" id="GO:0051301">
    <property type="term" value="P:cell division"/>
    <property type="evidence" value="ECO:0007669"/>
    <property type="project" value="UniProtKB-UniRule"/>
</dbReference>
<dbReference type="SMART" id="SM00382">
    <property type="entry name" value="AAA"/>
    <property type="match status" value="1"/>
</dbReference>
<evidence type="ECO:0000256" key="7">
    <source>
        <dbReference type="ARBA" id="ARBA00023136"/>
    </source>
</evidence>
<organism evidence="11 12">
    <name type="scientific">Candidatus Schekmanbacteria bacterium RBG_13_48_7</name>
    <dbReference type="NCBI Taxonomy" id="1817878"/>
    <lineage>
        <taxon>Bacteria</taxon>
        <taxon>Candidatus Schekmaniibacteriota</taxon>
    </lineage>
</organism>
<dbReference type="PANTHER" id="PTHR24220:SF470">
    <property type="entry name" value="CELL DIVISION ATP-BINDING PROTEIN FTSE"/>
    <property type="match status" value="1"/>
</dbReference>
<dbReference type="InterPro" id="IPR027417">
    <property type="entry name" value="P-loop_NTPase"/>
</dbReference>
<dbReference type="FunFam" id="3.40.50.300:FF:000056">
    <property type="entry name" value="Cell division ATP-binding protein FtsE"/>
    <property type="match status" value="1"/>
</dbReference>
<keyword evidence="5 9" id="KW-0547">Nucleotide-binding</keyword>
<gene>
    <name evidence="9" type="primary">ftsE</name>
    <name evidence="11" type="ORF">A2161_04685</name>
</gene>
<feature type="domain" description="ABC transporter" evidence="10">
    <location>
        <begin position="2"/>
        <end position="237"/>
    </location>
</feature>
<evidence type="ECO:0000256" key="1">
    <source>
        <dbReference type="ARBA" id="ARBA00005417"/>
    </source>
</evidence>
<evidence type="ECO:0000256" key="5">
    <source>
        <dbReference type="ARBA" id="ARBA00022741"/>
    </source>
</evidence>
<dbReference type="NCBIfam" id="TIGR02673">
    <property type="entry name" value="FtsE"/>
    <property type="match status" value="1"/>
</dbReference>
<keyword evidence="7 9" id="KW-0472">Membrane</keyword>
<evidence type="ECO:0000313" key="12">
    <source>
        <dbReference type="Proteomes" id="UP000179266"/>
    </source>
</evidence>
<comment type="subcellular location">
    <subcellularLocation>
        <location evidence="9">Cell membrane</location>
        <topology evidence="9">Peripheral membrane protein</topology>
        <orientation evidence="9">Cytoplasmic side</orientation>
    </subcellularLocation>
</comment>
<keyword evidence="6 9" id="KW-0067">ATP-binding</keyword>
<dbReference type="InterPro" id="IPR015854">
    <property type="entry name" value="ABC_transpr_LolD-like"/>
</dbReference>
<evidence type="ECO:0000256" key="4">
    <source>
        <dbReference type="ARBA" id="ARBA00022618"/>
    </source>
</evidence>
<dbReference type="PANTHER" id="PTHR24220">
    <property type="entry name" value="IMPORT ATP-BINDING PROTEIN"/>
    <property type="match status" value="1"/>
</dbReference>
<dbReference type="Proteomes" id="UP000179266">
    <property type="component" value="Unassembled WGS sequence"/>
</dbReference>
<dbReference type="Gene3D" id="3.40.50.300">
    <property type="entry name" value="P-loop containing nucleotide triphosphate hydrolases"/>
    <property type="match status" value="1"/>
</dbReference>
<dbReference type="GO" id="GO:0022857">
    <property type="term" value="F:transmembrane transporter activity"/>
    <property type="evidence" value="ECO:0007669"/>
    <property type="project" value="TreeGrafter"/>
</dbReference>
<name>A0A1F7RN44_9BACT</name>
<dbReference type="Pfam" id="PF00005">
    <property type="entry name" value="ABC_tran"/>
    <property type="match status" value="1"/>
</dbReference>
<dbReference type="InterPro" id="IPR017871">
    <property type="entry name" value="ABC_transporter-like_CS"/>
</dbReference>
<accession>A0A1F7RN44</accession>
<evidence type="ECO:0000256" key="9">
    <source>
        <dbReference type="RuleBase" id="RU365094"/>
    </source>
</evidence>
<dbReference type="PROSITE" id="PS00211">
    <property type="entry name" value="ABC_TRANSPORTER_1"/>
    <property type="match status" value="1"/>
</dbReference>
<keyword evidence="8 9" id="KW-0131">Cell cycle</keyword>
<evidence type="ECO:0000313" key="11">
    <source>
        <dbReference type="EMBL" id="OGL42985.1"/>
    </source>
</evidence>
<protein>
    <recommendedName>
        <fullName evidence="2 9">Cell division ATP-binding protein FtsE</fullName>
    </recommendedName>
</protein>
<dbReference type="SUPFAM" id="SSF52540">
    <property type="entry name" value="P-loop containing nucleoside triphosphate hydrolases"/>
    <property type="match status" value="1"/>
</dbReference>
<evidence type="ECO:0000256" key="2">
    <source>
        <dbReference type="ARBA" id="ARBA00020019"/>
    </source>
</evidence>
<dbReference type="GO" id="GO:0005524">
    <property type="term" value="F:ATP binding"/>
    <property type="evidence" value="ECO:0007669"/>
    <property type="project" value="UniProtKB-UniRule"/>
</dbReference>
<dbReference type="EMBL" id="MGDD01000296">
    <property type="protein sequence ID" value="OGL42985.1"/>
    <property type="molecule type" value="Genomic_DNA"/>
</dbReference>
<keyword evidence="4 9" id="KW-0132">Cell division</keyword>
<dbReference type="InterPro" id="IPR005286">
    <property type="entry name" value="Cell_div_FtsE"/>
</dbReference>
<evidence type="ECO:0000256" key="3">
    <source>
        <dbReference type="ARBA" id="ARBA00022475"/>
    </source>
</evidence>
<comment type="caution">
    <text evidence="11">The sequence shown here is derived from an EMBL/GenBank/DDBJ whole genome shotgun (WGS) entry which is preliminary data.</text>
</comment>
<evidence type="ECO:0000256" key="6">
    <source>
        <dbReference type="ARBA" id="ARBA00022840"/>
    </source>
</evidence>
<dbReference type="PROSITE" id="PS50893">
    <property type="entry name" value="ABC_TRANSPORTER_2"/>
    <property type="match status" value="1"/>
</dbReference>
<dbReference type="GO" id="GO:0016887">
    <property type="term" value="F:ATP hydrolysis activity"/>
    <property type="evidence" value="ECO:0007669"/>
    <property type="project" value="InterPro"/>
</dbReference>
<dbReference type="AlphaFoldDB" id="A0A1F7RN44"/>
<comment type="function">
    <text evidence="9">Part of the ABC transporter FtsEX involved in cellular division.</text>
</comment>
<dbReference type="GO" id="GO:0005886">
    <property type="term" value="C:plasma membrane"/>
    <property type="evidence" value="ECO:0007669"/>
    <property type="project" value="UniProtKB-SubCell"/>
</dbReference>
<comment type="subunit">
    <text evidence="9">Homodimer. Forms a membrane-associated complex with FtsX.</text>
</comment>
<comment type="similarity">
    <text evidence="1 9">Belongs to the ABC transporter superfamily.</text>
</comment>
<keyword evidence="3 9" id="KW-1003">Cell membrane</keyword>
<evidence type="ECO:0000256" key="8">
    <source>
        <dbReference type="ARBA" id="ARBA00023306"/>
    </source>
</evidence>
<dbReference type="InterPro" id="IPR003439">
    <property type="entry name" value="ABC_transporter-like_ATP-bd"/>
</dbReference>
<proteinExistence type="inferred from homology"/>
<dbReference type="InterPro" id="IPR003593">
    <property type="entry name" value="AAA+_ATPase"/>
</dbReference>
<reference evidence="11 12" key="1">
    <citation type="journal article" date="2016" name="Nat. Commun.">
        <title>Thousands of microbial genomes shed light on interconnected biogeochemical processes in an aquifer system.</title>
        <authorList>
            <person name="Anantharaman K."/>
            <person name="Brown C.T."/>
            <person name="Hug L.A."/>
            <person name="Sharon I."/>
            <person name="Castelle C.J."/>
            <person name="Probst A.J."/>
            <person name="Thomas B.C."/>
            <person name="Singh A."/>
            <person name="Wilkins M.J."/>
            <person name="Karaoz U."/>
            <person name="Brodie E.L."/>
            <person name="Williams K.H."/>
            <person name="Hubbard S.S."/>
            <person name="Banfield J.F."/>
        </authorList>
    </citation>
    <scope>NUCLEOTIDE SEQUENCE [LARGE SCALE GENOMIC DNA]</scope>
</reference>
<evidence type="ECO:0000259" key="10">
    <source>
        <dbReference type="PROSITE" id="PS50893"/>
    </source>
</evidence>
<sequence length="243" mass="27786">MISLYHVYKSYDNRINALSDISFEIEKGEFVFLTGLTGAGKTTLLRLLFREELPTAGQILVNGKNVAVMKEKEIPFLRREIGVVFQDFKLLWNRSVFDNLAFVLKIFGVSREEIKERVWKILKLVKLQHKINSTAINLSGGEQQRVAIARALINQPRLLLADEPTGNLDPEISQDIVILFESINDAGTTVVFATHDIDLVKRLSKRMIRLDKGKVEYDPKSEIPPDQIKGKKVFWNNIHEPEE</sequence>